<feature type="binding site" evidence="10">
    <location>
        <position position="153"/>
    </location>
    <ligand>
        <name>substrate</name>
    </ligand>
</feature>
<feature type="binding site" evidence="11">
    <location>
        <position position="203"/>
    </location>
    <ligand>
        <name>Mn(2+)</name>
        <dbReference type="ChEBI" id="CHEBI:29035"/>
    </ligand>
</feature>
<keyword evidence="11" id="KW-0408">Iron</keyword>
<feature type="site" description="Increases basicity of active site Tyr" evidence="12">
    <location>
        <position position="113"/>
    </location>
</feature>
<evidence type="ECO:0000256" key="2">
    <source>
        <dbReference type="ARBA" id="ARBA00010141"/>
    </source>
</evidence>
<comment type="caution">
    <text evidence="15">The sequence shown here is derived from an EMBL/GenBank/DDBJ whole genome shotgun (WGS) entry which is preliminary data.</text>
</comment>
<evidence type="ECO:0000256" key="11">
    <source>
        <dbReference type="PIRSR" id="PIRSR601088-3"/>
    </source>
</evidence>
<keyword evidence="4 11" id="KW-0479">Metal-binding</keyword>
<dbReference type="GO" id="GO:0004553">
    <property type="term" value="F:hydrolase activity, hydrolyzing O-glycosyl compounds"/>
    <property type="evidence" value="ECO:0007669"/>
    <property type="project" value="InterPro"/>
</dbReference>
<feature type="binding site" evidence="11">
    <location>
        <position position="174"/>
    </location>
    <ligand>
        <name>Mn(2+)</name>
        <dbReference type="ChEBI" id="CHEBI:29035"/>
    </ligand>
</feature>
<evidence type="ECO:0000313" key="15">
    <source>
        <dbReference type="EMBL" id="NNG68247.1"/>
    </source>
</evidence>
<name>A0A7Y2L9G1_9THEO</name>
<evidence type="ECO:0000313" key="16">
    <source>
        <dbReference type="Proteomes" id="UP000529861"/>
    </source>
</evidence>
<dbReference type="InterPro" id="IPR053715">
    <property type="entry name" value="GH4_Enzyme_sf"/>
</dbReference>
<dbReference type="InterPro" id="IPR022616">
    <property type="entry name" value="Glyco_hydro_4_C"/>
</dbReference>
<gene>
    <name evidence="15" type="ORF">HKI81_13925</name>
</gene>
<keyword evidence="9 13" id="KW-0326">Glycosidase</keyword>
<comment type="cofactor">
    <cofactor evidence="13">
        <name>NAD(+)</name>
        <dbReference type="ChEBI" id="CHEBI:57540"/>
    </cofactor>
    <text evidence="13">Binds 1 NAD(+) per subunit.</text>
</comment>
<dbReference type="RefSeq" id="WP_170271845.1">
    <property type="nucleotide sequence ID" value="NZ_JABEQB010000076.1"/>
</dbReference>
<dbReference type="Proteomes" id="UP000529861">
    <property type="component" value="Unassembled WGS sequence"/>
</dbReference>
<keyword evidence="7 11" id="KW-0464">Manganese</keyword>
<dbReference type="CDD" id="cd05297">
    <property type="entry name" value="GH4_alpha_glucosidase_galactosidase"/>
    <property type="match status" value="1"/>
</dbReference>
<dbReference type="InterPro" id="IPR036291">
    <property type="entry name" value="NAD(P)-bd_dom_sf"/>
</dbReference>
<dbReference type="GO" id="GO:0016616">
    <property type="term" value="F:oxidoreductase activity, acting on the CH-OH group of donors, NAD or NADP as acceptor"/>
    <property type="evidence" value="ECO:0007669"/>
    <property type="project" value="InterPro"/>
</dbReference>
<dbReference type="AlphaFoldDB" id="A0A7Y2L9G1"/>
<evidence type="ECO:0000256" key="7">
    <source>
        <dbReference type="ARBA" id="ARBA00023211"/>
    </source>
</evidence>
<evidence type="ECO:0000259" key="14">
    <source>
        <dbReference type="Pfam" id="PF11975"/>
    </source>
</evidence>
<keyword evidence="11" id="KW-0170">Cobalt</keyword>
<dbReference type="InterPro" id="IPR053487">
    <property type="entry name" value="Alpha-glycosidase"/>
</dbReference>
<dbReference type="PANTHER" id="PTHR32092:SF4">
    <property type="entry name" value="ALPHA-GLUCOSIDASE"/>
    <property type="match status" value="1"/>
</dbReference>
<keyword evidence="8" id="KW-0119">Carbohydrate metabolism</keyword>
<dbReference type="PANTHER" id="PTHR32092">
    <property type="entry name" value="6-PHOSPHO-BETA-GLUCOSIDASE-RELATED"/>
    <property type="match status" value="1"/>
</dbReference>
<dbReference type="NCBIfam" id="NF041089">
    <property type="entry name" value="alpha_gluc_AglA"/>
    <property type="match status" value="1"/>
</dbReference>
<dbReference type="Gene3D" id="3.90.1820.10">
    <property type="entry name" value="AglA-like glucosidase"/>
    <property type="match status" value="1"/>
</dbReference>
<evidence type="ECO:0000256" key="12">
    <source>
        <dbReference type="PIRSR" id="PIRSR601088-4"/>
    </source>
</evidence>
<dbReference type="SUPFAM" id="SSF51735">
    <property type="entry name" value="NAD(P)-binding Rossmann-fold domains"/>
    <property type="match status" value="1"/>
</dbReference>
<evidence type="ECO:0000256" key="6">
    <source>
        <dbReference type="ARBA" id="ARBA00023027"/>
    </source>
</evidence>
<evidence type="ECO:0000256" key="13">
    <source>
        <dbReference type="RuleBase" id="RU361152"/>
    </source>
</evidence>
<sequence>MPAVKIGIIGAGSAIFSLRLVSDLCKTPSLYGSSVVLMDIDEERLEAVYTLATKYVEEVGGNLKFEKTKNLEDAIKEADFVINTAMVGGHNYLERVRQISEKYGYYRGIDAQEFNMVSDYYTFSNYNQLKYFVEIAKKIEKLSPKAWYLQAANPVFEGTTLVTRTSSIKAAGFCHGHLALKEMFDTLELEHDKVDWQVAGVNHGIWLNRFIYEGKNAYEKLNAWIEEKSHDWKPLHPFNDQLSPAAIDMYKFYGVLPVGDTVRNSSWRYHKNLETKKKWYGEPWGGADSEIGWKWYQETLGQITDITKKIAKFFIDNPKAKFSDVKGIFSQEIQDNELLQEMERILDPEQKSEEQHIPFIESIVSGKKERFIVNIPNKGIIPEIENNVVVEVPAVVDNEGIHPEKIEPKLPERVIKYYLKPRIMRMEMAVEAFLKGDINIIKELLYRDPRTQSEEQVEKVIEEILSLPENEEMRKHYLKKK</sequence>
<evidence type="ECO:0000256" key="1">
    <source>
        <dbReference type="ARBA" id="ARBA00001936"/>
    </source>
</evidence>
<evidence type="ECO:0000256" key="9">
    <source>
        <dbReference type="ARBA" id="ARBA00023295"/>
    </source>
</evidence>
<dbReference type="PRINTS" id="PR00732">
    <property type="entry name" value="GLHYDRLASE4"/>
</dbReference>
<dbReference type="InterPro" id="IPR015955">
    <property type="entry name" value="Lactate_DH/Glyco_Ohase_4_C"/>
</dbReference>
<keyword evidence="5 13" id="KW-0378">Hydrolase</keyword>
<dbReference type="InterPro" id="IPR001088">
    <property type="entry name" value="Glyco_hydro_4"/>
</dbReference>
<comment type="cofactor">
    <cofactor evidence="1">
        <name>Mn(2+)</name>
        <dbReference type="ChEBI" id="CHEBI:29035"/>
    </cofactor>
</comment>
<dbReference type="Pfam" id="PF02056">
    <property type="entry name" value="Glyco_hydro_4"/>
    <property type="match status" value="1"/>
</dbReference>
<dbReference type="EMBL" id="JABEQB010000076">
    <property type="protein sequence ID" value="NNG68247.1"/>
    <property type="molecule type" value="Genomic_DNA"/>
</dbReference>
<reference evidence="15 16" key="1">
    <citation type="submission" date="2020-04" db="EMBL/GenBank/DDBJ databases">
        <title>Draft genome sequence of Caldanaerobacter sunterraneus. strain 1523vc isolated from Griffin hot spring, Kamchatka, Russia.</title>
        <authorList>
            <person name="Toshchakov S.V."/>
            <person name="Podosokorskaya O.A."/>
            <person name="Kublanov I.V."/>
            <person name="Korzhenkov A."/>
            <person name="Patrushev M.V."/>
        </authorList>
    </citation>
    <scope>NUCLEOTIDE SEQUENCE [LARGE SCALE GENOMIC DNA]</scope>
    <source>
        <strain evidence="15 16">1523vc</strain>
    </source>
</reference>
<evidence type="ECO:0000256" key="3">
    <source>
        <dbReference type="ARBA" id="ARBA00011881"/>
    </source>
</evidence>
<organism evidence="15 16">
    <name type="scientific">Caldanaerobacter subterraneus</name>
    <dbReference type="NCBI Taxonomy" id="911092"/>
    <lineage>
        <taxon>Bacteria</taxon>
        <taxon>Bacillati</taxon>
        <taxon>Bacillota</taxon>
        <taxon>Clostridia</taxon>
        <taxon>Thermoanaerobacterales</taxon>
        <taxon>Thermoanaerobacteraceae</taxon>
        <taxon>Caldanaerobacter</taxon>
    </lineage>
</organism>
<evidence type="ECO:0000256" key="5">
    <source>
        <dbReference type="ARBA" id="ARBA00022801"/>
    </source>
</evidence>
<evidence type="ECO:0000256" key="10">
    <source>
        <dbReference type="PIRSR" id="PIRSR601088-2"/>
    </source>
</evidence>
<protein>
    <submittedName>
        <fullName evidence="15">Alpha-glucosidase/alpha-galactosidase</fullName>
    </submittedName>
</protein>
<dbReference type="Pfam" id="PF11975">
    <property type="entry name" value="Glyco_hydro_4C"/>
    <property type="match status" value="1"/>
</dbReference>
<evidence type="ECO:0000256" key="8">
    <source>
        <dbReference type="ARBA" id="ARBA00023277"/>
    </source>
</evidence>
<dbReference type="GO" id="GO:0046872">
    <property type="term" value="F:metal ion binding"/>
    <property type="evidence" value="ECO:0007669"/>
    <property type="project" value="UniProtKB-KW"/>
</dbReference>
<keyword evidence="6 13" id="KW-0520">NAD</keyword>
<accession>A0A7Y2L9G1</accession>
<proteinExistence type="inferred from homology"/>
<dbReference type="SUPFAM" id="SSF56327">
    <property type="entry name" value="LDH C-terminal domain-like"/>
    <property type="match status" value="1"/>
</dbReference>
<comment type="subunit">
    <text evidence="3">Homotetramer.</text>
</comment>
<feature type="domain" description="Glycosyl hydrolase family 4 C-terminal" evidence="14">
    <location>
        <begin position="198"/>
        <end position="451"/>
    </location>
</feature>
<dbReference type="GO" id="GO:0005975">
    <property type="term" value="P:carbohydrate metabolic process"/>
    <property type="evidence" value="ECO:0007669"/>
    <property type="project" value="InterPro"/>
</dbReference>
<evidence type="ECO:0000256" key="4">
    <source>
        <dbReference type="ARBA" id="ARBA00022723"/>
    </source>
</evidence>
<keyword evidence="11" id="KW-0533">Nickel</keyword>
<comment type="similarity">
    <text evidence="2 13">Belongs to the glycosyl hydrolase 4 family.</text>
</comment>